<reference evidence="1" key="1">
    <citation type="submission" date="2020-08" db="EMBL/GenBank/DDBJ databases">
        <title>Genome public.</title>
        <authorList>
            <person name="Liu C."/>
            <person name="Sun Q."/>
        </authorList>
    </citation>
    <scope>NUCLEOTIDE SEQUENCE</scope>
    <source>
        <strain evidence="1">BX15</strain>
    </source>
</reference>
<evidence type="ECO:0000313" key="2">
    <source>
        <dbReference type="Proteomes" id="UP000620327"/>
    </source>
</evidence>
<gene>
    <name evidence="1" type="ORF">H8Z83_14700</name>
</gene>
<dbReference type="Proteomes" id="UP000620327">
    <property type="component" value="Unassembled WGS sequence"/>
</dbReference>
<name>A0A923SBZ4_9FIRM</name>
<organism evidence="1 2">
    <name type="scientific">Dysosmobacter segnis</name>
    <dbReference type="NCBI Taxonomy" id="2763042"/>
    <lineage>
        <taxon>Bacteria</taxon>
        <taxon>Bacillati</taxon>
        <taxon>Bacillota</taxon>
        <taxon>Clostridia</taxon>
        <taxon>Eubacteriales</taxon>
        <taxon>Oscillospiraceae</taxon>
        <taxon>Dysosmobacter</taxon>
    </lineage>
</organism>
<dbReference type="AlphaFoldDB" id="A0A923SBZ4"/>
<comment type="caution">
    <text evidence="1">The sequence shown here is derived from an EMBL/GenBank/DDBJ whole genome shotgun (WGS) entry which is preliminary data.</text>
</comment>
<protein>
    <submittedName>
        <fullName evidence="1">Uncharacterized protein</fullName>
    </submittedName>
</protein>
<accession>A0A923SBZ4</accession>
<sequence>MEDMTVTVAMTTDDFLEFVAWRKERDYYKSRLDKELNKREILAKKTCWAIDADPKKPGKVKIIDQEHAAELLEMAKDYLA</sequence>
<dbReference type="RefSeq" id="WP_187015740.1">
    <property type="nucleotide sequence ID" value="NZ_JACOQI010000018.1"/>
</dbReference>
<evidence type="ECO:0000313" key="1">
    <source>
        <dbReference type="EMBL" id="MBC5771547.1"/>
    </source>
</evidence>
<dbReference type="EMBL" id="JACOQI010000018">
    <property type="protein sequence ID" value="MBC5771547.1"/>
    <property type="molecule type" value="Genomic_DNA"/>
</dbReference>
<keyword evidence="2" id="KW-1185">Reference proteome</keyword>
<proteinExistence type="predicted"/>